<evidence type="ECO:0000259" key="4">
    <source>
        <dbReference type="Pfam" id="PF03330"/>
    </source>
</evidence>
<dbReference type="PANTHER" id="PTHR31836:SF24">
    <property type="entry name" value="RLPA-LIKE PROTEIN DOUBLE-PSI BETA-BARREL DOMAIN-CONTAINING PROTEIN"/>
    <property type="match status" value="1"/>
</dbReference>
<evidence type="ECO:0000313" key="6">
    <source>
        <dbReference type="Proteomes" id="UP000623687"/>
    </source>
</evidence>
<sequence>MLASFSFAAIVLAAVASVDAAVIPRTKAPAHYLEGYLEPYETYHTRYLAIGCHNNHGKQFFDDCCHPMLATESLEKNRKAYCVPSPEASSSAHAAEPTSTVTTPVDPIDDCDDDEEEGSHADEEDCDDEGSQDTPAPLPTPAPAPSSAPAPAPASQKPASTPESKPAATPESKPSPTPTPIPTPEASPEPKPETTAKPTVIVSSSKAPEPTKSIVDAAVDTVKDIVKGGFATFYYQHGVAGACGDVNPDSALIAALDYRTYGDTSKKSSHCGSKVNIKNTKNGKSVIVTVADACPTCKNEGSIDLSTAAFNEIASEDEGIVPIEWSFIRSH</sequence>
<feature type="compositionally biased region" description="Low complexity" evidence="2">
    <location>
        <begin position="153"/>
        <end position="172"/>
    </location>
</feature>
<evidence type="ECO:0000256" key="2">
    <source>
        <dbReference type="SAM" id="MobiDB-lite"/>
    </source>
</evidence>
<dbReference type="PANTHER" id="PTHR31836">
    <property type="match status" value="1"/>
</dbReference>
<feature type="compositionally biased region" description="Pro residues" evidence="2">
    <location>
        <begin position="136"/>
        <end position="152"/>
    </location>
</feature>
<feature type="region of interest" description="Disordered" evidence="2">
    <location>
        <begin position="84"/>
        <end position="209"/>
    </location>
</feature>
<proteinExistence type="predicted"/>
<reference evidence="5" key="1">
    <citation type="submission" date="2019-07" db="EMBL/GenBank/DDBJ databases">
        <authorList>
            <person name="Palmer J.M."/>
        </authorList>
    </citation>
    <scope>NUCLEOTIDE SEQUENCE</scope>
    <source>
        <strain evidence="5">PC9</strain>
    </source>
</reference>
<dbReference type="InterPro" id="IPR036908">
    <property type="entry name" value="RlpA-like_sf"/>
</dbReference>
<dbReference type="CDD" id="cd22191">
    <property type="entry name" value="DPBB_RlpA_EXP_N-like"/>
    <property type="match status" value="1"/>
</dbReference>
<feature type="compositionally biased region" description="Low complexity" evidence="2">
    <location>
        <begin position="84"/>
        <end position="106"/>
    </location>
</feature>
<evidence type="ECO:0000313" key="5">
    <source>
        <dbReference type="EMBL" id="KAF7440354.1"/>
    </source>
</evidence>
<dbReference type="SMR" id="A0A8H7A4N8"/>
<feature type="signal peptide" evidence="3">
    <location>
        <begin position="1"/>
        <end position="20"/>
    </location>
</feature>
<evidence type="ECO:0000256" key="3">
    <source>
        <dbReference type="SAM" id="SignalP"/>
    </source>
</evidence>
<keyword evidence="1 3" id="KW-0732">Signal</keyword>
<evidence type="ECO:0000256" key="1">
    <source>
        <dbReference type="ARBA" id="ARBA00022729"/>
    </source>
</evidence>
<dbReference type="Proteomes" id="UP000623687">
    <property type="component" value="Unassembled WGS sequence"/>
</dbReference>
<dbReference type="Pfam" id="PF03330">
    <property type="entry name" value="DPBB_1"/>
    <property type="match status" value="1"/>
</dbReference>
<protein>
    <recommendedName>
        <fullName evidence="4">RlpA-like protein double-psi beta-barrel domain-containing protein</fullName>
    </recommendedName>
</protein>
<keyword evidence="6" id="KW-1185">Reference proteome</keyword>
<dbReference type="AlphaFoldDB" id="A0A8H7A4N8"/>
<feature type="domain" description="RlpA-like protein double-psi beta-barrel" evidence="4">
    <location>
        <begin position="270"/>
        <end position="324"/>
    </location>
</feature>
<feature type="compositionally biased region" description="Pro residues" evidence="2">
    <location>
        <begin position="173"/>
        <end position="187"/>
    </location>
</feature>
<dbReference type="InterPro" id="IPR051477">
    <property type="entry name" value="Expansin_CellWall"/>
</dbReference>
<dbReference type="SUPFAM" id="SSF50685">
    <property type="entry name" value="Barwin-like endoglucanases"/>
    <property type="match status" value="1"/>
</dbReference>
<dbReference type="Gene3D" id="2.40.40.10">
    <property type="entry name" value="RlpA-like domain"/>
    <property type="match status" value="1"/>
</dbReference>
<feature type="chain" id="PRO_5034152902" description="RlpA-like protein double-psi beta-barrel domain-containing protein" evidence="3">
    <location>
        <begin position="21"/>
        <end position="331"/>
    </location>
</feature>
<dbReference type="VEuPathDB" id="FungiDB:PC9H_000698"/>
<dbReference type="GeneID" id="59370539"/>
<dbReference type="InterPro" id="IPR009009">
    <property type="entry name" value="RlpA-like_DPBB"/>
</dbReference>
<name>A0A8H7A4N8_PLEOS</name>
<gene>
    <name evidence="5" type="ORF">PC9H_000698</name>
</gene>
<dbReference type="EMBL" id="JACETU010000001">
    <property type="protein sequence ID" value="KAF7440354.1"/>
    <property type="molecule type" value="Genomic_DNA"/>
</dbReference>
<dbReference type="OrthoDB" id="623670at2759"/>
<accession>A0A8H7A4N8</accession>
<feature type="compositionally biased region" description="Acidic residues" evidence="2">
    <location>
        <begin position="107"/>
        <end position="131"/>
    </location>
</feature>
<dbReference type="RefSeq" id="XP_036636198.1">
    <property type="nucleotide sequence ID" value="XM_036770353.1"/>
</dbReference>
<organism evidence="5 6">
    <name type="scientific">Pleurotus ostreatus</name>
    <name type="common">Oyster mushroom</name>
    <name type="synonym">White-rot fungus</name>
    <dbReference type="NCBI Taxonomy" id="5322"/>
    <lineage>
        <taxon>Eukaryota</taxon>
        <taxon>Fungi</taxon>
        <taxon>Dikarya</taxon>
        <taxon>Basidiomycota</taxon>
        <taxon>Agaricomycotina</taxon>
        <taxon>Agaricomycetes</taxon>
        <taxon>Agaricomycetidae</taxon>
        <taxon>Agaricales</taxon>
        <taxon>Pleurotineae</taxon>
        <taxon>Pleurotaceae</taxon>
        <taxon>Pleurotus</taxon>
    </lineage>
</organism>
<comment type="caution">
    <text evidence="5">The sequence shown here is derived from an EMBL/GenBank/DDBJ whole genome shotgun (WGS) entry which is preliminary data.</text>
</comment>